<feature type="region of interest" description="Disordered" evidence="1">
    <location>
        <begin position="1"/>
        <end position="28"/>
    </location>
</feature>
<comment type="caution">
    <text evidence="2">The sequence shown here is derived from an EMBL/GenBank/DDBJ whole genome shotgun (WGS) entry which is preliminary data.</text>
</comment>
<dbReference type="AlphaFoldDB" id="A0AAN6PUR4"/>
<sequence>MDMANNLWTAPSAAASNEEPTASVEETNADRVNGQLAIINKECASIKEAIDVVLRDRTIPELREAATGIELAVRMLKADLENSAADHAATVDGLKTENGELRAELADTKAALLDMAHMLSQFAANMNAEVDTWAARPGTARAVRDRPSTTTTSTTVAGIAGPASHDGSGGQTRNDGSDRIARWAVFSVPATPSEETAETGSQNATVAPIPIPKRSF</sequence>
<evidence type="ECO:0000313" key="2">
    <source>
        <dbReference type="EMBL" id="KAK4098310.1"/>
    </source>
</evidence>
<name>A0AAN6PUR4_9PEZI</name>
<feature type="region of interest" description="Disordered" evidence="1">
    <location>
        <begin position="190"/>
        <end position="216"/>
    </location>
</feature>
<keyword evidence="3" id="KW-1185">Reference proteome</keyword>
<reference evidence="2" key="1">
    <citation type="journal article" date="2023" name="Mol. Phylogenet. Evol.">
        <title>Genome-scale phylogeny and comparative genomics of the fungal order Sordariales.</title>
        <authorList>
            <person name="Hensen N."/>
            <person name="Bonometti L."/>
            <person name="Westerberg I."/>
            <person name="Brannstrom I.O."/>
            <person name="Guillou S."/>
            <person name="Cros-Aarteil S."/>
            <person name="Calhoun S."/>
            <person name="Haridas S."/>
            <person name="Kuo A."/>
            <person name="Mondo S."/>
            <person name="Pangilinan J."/>
            <person name="Riley R."/>
            <person name="LaButti K."/>
            <person name="Andreopoulos B."/>
            <person name="Lipzen A."/>
            <person name="Chen C."/>
            <person name="Yan M."/>
            <person name="Daum C."/>
            <person name="Ng V."/>
            <person name="Clum A."/>
            <person name="Steindorff A."/>
            <person name="Ohm R.A."/>
            <person name="Martin F."/>
            <person name="Silar P."/>
            <person name="Natvig D.O."/>
            <person name="Lalanne C."/>
            <person name="Gautier V."/>
            <person name="Ament-Velasquez S.L."/>
            <person name="Kruys A."/>
            <person name="Hutchinson M.I."/>
            <person name="Powell A.J."/>
            <person name="Barry K."/>
            <person name="Miller A.N."/>
            <person name="Grigoriev I.V."/>
            <person name="Debuchy R."/>
            <person name="Gladieux P."/>
            <person name="Hiltunen Thoren M."/>
            <person name="Johannesson H."/>
        </authorList>
    </citation>
    <scope>NUCLEOTIDE SEQUENCE</scope>
    <source>
        <strain evidence="2">CBS 757.83</strain>
    </source>
</reference>
<feature type="compositionally biased region" description="Polar residues" evidence="1">
    <location>
        <begin position="1"/>
        <end position="26"/>
    </location>
</feature>
<evidence type="ECO:0000313" key="3">
    <source>
        <dbReference type="Proteomes" id="UP001305647"/>
    </source>
</evidence>
<protein>
    <submittedName>
        <fullName evidence="2">Uncharacterized protein</fullName>
    </submittedName>
</protein>
<organism evidence="2 3">
    <name type="scientific">Parathielavia hyrcaniae</name>
    <dbReference type="NCBI Taxonomy" id="113614"/>
    <lineage>
        <taxon>Eukaryota</taxon>
        <taxon>Fungi</taxon>
        <taxon>Dikarya</taxon>
        <taxon>Ascomycota</taxon>
        <taxon>Pezizomycotina</taxon>
        <taxon>Sordariomycetes</taxon>
        <taxon>Sordariomycetidae</taxon>
        <taxon>Sordariales</taxon>
        <taxon>Chaetomiaceae</taxon>
        <taxon>Parathielavia</taxon>
    </lineage>
</organism>
<dbReference type="EMBL" id="MU863660">
    <property type="protein sequence ID" value="KAK4098310.1"/>
    <property type="molecule type" value="Genomic_DNA"/>
</dbReference>
<dbReference type="Proteomes" id="UP001305647">
    <property type="component" value="Unassembled WGS sequence"/>
</dbReference>
<reference evidence="2" key="2">
    <citation type="submission" date="2023-05" db="EMBL/GenBank/DDBJ databases">
        <authorList>
            <consortium name="Lawrence Berkeley National Laboratory"/>
            <person name="Steindorff A."/>
            <person name="Hensen N."/>
            <person name="Bonometti L."/>
            <person name="Westerberg I."/>
            <person name="Brannstrom I.O."/>
            <person name="Guillou S."/>
            <person name="Cros-Aarteil S."/>
            <person name="Calhoun S."/>
            <person name="Haridas S."/>
            <person name="Kuo A."/>
            <person name="Mondo S."/>
            <person name="Pangilinan J."/>
            <person name="Riley R."/>
            <person name="Labutti K."/>
            <person name="Andreopoulos B."/>
            <person name="Lipzen A."/>
            <person name="Chen C."/>
            <person name="Yanf M."/>
            <person name="Daum C."/>
            <person name="Ng V."/>
            <person name="Clum A."/>
            <person name="Ohm R."/>
            <person name="Martin F."/>
            <person name="Silar P."/>
            <person name="Natvig D."/>
            <person name="Lalanne C."/>
            <person name="Gautier V."/>
            <person name="Ament-Velasquez S.L."/>
            <person name="Kruys A."/>
            <person name="Hutchinson M.I."/>
            <person name="Powell A.J."/>
            <person name="Barry K."/>
            <person name="Miller A.N."/>
            <person name="Grigoriev I.V."/>
            <person name="Debuchy R."/>
            <person name="Gladieux P."/>
            <person name="Thoren M.H."/>
            <person name="Johannesson H."/>
        </authorList>
    </citation>
    <scope>NUCLEOTIDE SEQUENCE</scope>
    <source>
        <strain evidence="2">CBS 757.83</strain>
    </source>
</reference>
<feature type="region of interest" description="Disordered" evidence="1">
    <location>
        <begin position="139"/>
        <end position="176"/>
    </location>
</feature>
<proteinExistence type="predicted"/>
<gene>
    <name evidence="2" type="ORF">N658DRAFT_488528</name>
</gene>
<accession>A0AAN6PUR4</accession>
<evidence type="ECO:0000256" key="1">
    <source>
        <dbReference type="SAM" id="MobiDB-lite"/>
    </source>
</evidence>